<dbReference type="Gene3D" id="3.40.50.1000">
    <property type="entry name" value="HAD superfamily/HAD-like"/>
    <property type="match status" value="1"/>
</dbReference>
<evidence type="ECO:0000313" key="3">
    <source>
        <dbReference type="Proteomes" id="UP000265618"/>
    </source>
</evidence>
<dbReference type="CDD" id="cd07521">
    <property type="entry name" value="HAD_FCP1-like"/>
    <property type="match status" value="1"/>
</dbReference>
<proteinExistence type="predicted"/>
<dbReference type="InterPro" id="IPR004274">
    <property type="entry name" value="FCP1_dom"/>
</dbReference>
<dbReference type="Pfam" id="PF03031">
    <property type="entry name" value="NIF"/>
    <property type="match status" value="1"/>
</dbReference>
<dbReference type="NCBIfam" id="TIGR02251">
    <property type="entry name" value="HIF-SF_euk"/>
    <property type="match status" value="1"/>
</dbReference>
<dbReference type="GO" id="GO:0016791">
    <property type="term" value="F:phosphatase activity"/>
    <property type="evidence" value="ECO:0007669"/>
    <property type="project" value="InterPro"/>
</dbReference>
<comment type="caution">
    <text evidence="2">The sequence shown here is derived from an EMBL/GenBank/DDBJ whole genome shotgun (WGS) entry which is preliminary data.</text>
</comment>
<dbReference type="SUPFAM" id="SSF56784">
    <property type="entry name" value="HAD-like"/>
    <property type="match status" value="1"/>
</dbReference>
<keyword evidence="3" id="KW-1185">Reference proteome</keyword>
<dbReference type="EMBL" id="BDIP01003656">
    <property type="protein sequence ID" value="GIQ87974.1"/>
    <property type="molecule type" value="Genomic_DNA"/>
</dbReference>
<dbReference type="AlphaFoldDB" id="A0A9K3GLC0"/>
<dbReference type="InterPro" id="IPR011948">
    <property type="entry name" value="Dullard_phosphatase"/>
</dbReference>
<gene>
    <name evidence="2" type="ORF">KIPB_010128</name>
</gene>
<feature type="domain" description="FCP1 homology" evidence="1">
    <location>
        <begin position="91"/>
        <end position="249"/>
    </location>
</feature>
<name>A0A9K3GLC0_9EUKA</name>
<evidence type="ECO:0000313" key="2">
    <source>
        <dbReference type="EMBL" id="GIQ87974.1"/>
    </source>
</evidence>
<evidence type="ECO:0000259" key="1">
    <source>
        <dbReference type="PROSITE" id="PS50969"/>
    </source>
</evidence>
<sequence length="286" mass="31316">MARSPPEGVIASVDANRDAAALAQGIGGRPPAVAPKKERRGISRLFSCCMGRDRNAIVEQEQRVAVEAVDPLPSKFTRAVPEGLLGPVHPSHRGRKCLVLDLDETLVHSSFKPVESADIIVPIQIEADEHMVYVRKRPGVDQFLRAMAAIYEVVIFTASLPSYADPLLDSLDPDGLCCARLYRSHCTFQSGSFIKDLSRLGRPMSQIIIIDNSPVSYLYQPANAIPVESWISDKTDTELLDLIPILRNIAQVSDVTTVLGQVPFGRQGSCISLYKAILPQCNNTQQ</sequence>
<accession>A0A9K3GLC0</accession>
<dbReference type="InterPro" id="IPR023214">
    <property type="entry name" value="HAD_sf"/>
</dbReference>
<dbReference type="PROSITE" id="PS50969">
    <property type="entry name" value="FCP1"/>
    <property type="match status" value="1"/>
</dbReference>
<dbReference type="PANTHER" id="PTHR12210">
    <property type="entry name" value="DULLARD PROTEIN PHOSPHATASE"/>
    <property type="match status" value="1"/>
</dbReference>
<reference evidence="2 3" key="1">
    <citation type="journal article" date="2018" name="PLoS ONE">
        <title>The draft genome of Kipferlia bialata reveals reductive genome evolution in fornicate parasites.</title>
        <authorList>
            <person name="Tanifuji G."/>
            <person name="Takabayashi S."/>
            <person name="Kume K."/>
            <person name="Takagi M."/>
            <person name="Nakayama T."/>
            <person name="Kamikawa R."/>
            <person name="Inagaki Y."/>
            <person name="Hashimoto T."/>
        </authorList>
    </citation>
    <scope>NUCLEOTIDE SEQUENCE [LARGE SCALE GENOMIC DNA]</scope>
    <source>
        <strain evidence="2">NY0173</strain>
    </source>
</reference>
<dbReference type="FunFam" id="3.40.50.1000:FF:000093">
    <property type="entry name" value="NLI interacting factor-like phosphatase family protein"/>
    <property type="match status" value="1"/>
</dbReference>
<dbReference type="Proteomes" id="UP000265618">
    <property type="component" value="Unassembled WGS sequence"/>
</dbReference>
<organism evidence="2 3">
    <name type="scientific">Kipferlia bialata</name>
    <dbReference type="NCBI Taxonomy" id="797122"/>
    <lineage>
        <taxon>Eukaryota</taxon>
        <taxon>Metamonada</taxon>
        <taxon>Carpediemonas-like organisms</taxon>
        <taxon>Kipferlia</taxon>
    </lineage>
</organism>
<dbReference type="OrthoDB" id="277011at2759"/>
<dbReference type="SMART" id="SM00577">
    <property type="entry name" value="CPDc"/>
    <property type="match status" value="1"/>
</dbReference>
<dbReference type="InterPro" id="IPR036412">
    <property type="entry name" value="HAD-like_sf"/>
</dbReference>
<dbReference type="InterPro" id="IPR050365">
    <property type="entry name" value="TIM50"/>
</dbReference>
<protein>
    <recommendedName>
        <fullName evidence="1">FCP1 homology domain-containing protein</fullName>
    </recommendedName>
</protein>